<feature type="transmembrane region" description="Helical" evidence="1">
    <location>
        <begin position="129"/>
        <end position="148"/>
    </location>
</feature>
<keyword evidence="1" id="KW-0812">Transmembrane</keyword>
<feature type="domain" description="YutG/PgpA" evidence="2">
    <location>
        <begin position="12"/>
        <end position="148"/>
    </location>
</feature>
<dbReference type="RefSeq" id="WP_015904590.1">
    <property type="nucleotide sequence ID" value="NC_012108.1"/>
</dbReference>
<dbReference type="OrthoDB" id="9804091at2"/>
<name>C0QI91_DESAH</name>
<dbReference type="STRING" id="177437.HRM2_27350"/>
<evidence type="ECO:0000259" key="2">
    <source>
        <dbReference type="Pfam" id="PF04608"/>
    </source>
</evidence>
<reference evidence="3 4" key="1">
    <citation type="journal article" date="2009" name="Environ. Microbiol.">
        <title>Genome sequence of Desulfobacterium autotrophicum HRM2, a marine sulfate reducer oxidizing organic carbon completely to carbon dioxide.</title>
        <authorList>
            <person name="Strittmatter A.W."/>
            <person name="Liesegang H."/>
            <person name="Rabus R."/>
            <person name="Decker I."/>
            <person name="Amann J."/>
            <person name="Andres S."/>
            <person name="Henne A."/>
            <person name="Fricke W.F."/>
            <person name="Martinez-Arias R."/>
            <person name="Bartels D."/>
            <person name="Goesmann A."/>
            <person name="Krause L."/>
            <person name="Puehler A."/>
            <person name="Klenk H.P."/>
            <person name="Richter M."/>
            <person name="Schuler M."/>
            <person name="Gloeckner F.O."/>
            <person name="Meyerdierks A."/>
            <person name="Gottschalk G."/>
            <person name="Amann R."/>
        </authorList>
    </citation>
    <scope>NUCLEOTIDE SEQUENCE [LARGE SCALE GENOMIC DNA]</scope>
    <source>
        <strain evidence="4">ATCC 43914 / DSM 3382 / HRM2</strain>
    </source>
</reference>
<feature type="transmembrane region" description="Helical" evidence="1">
    <location>
        <begin position="42"/>
        <end position="62"/>
    </location>
</feature>
<organism evidence="3 4">
    <name type="scientific">Desulforapulum autotrophicum (strain ATCC 43914 / DSM 3382 / VKM B-1955 / HRM2)</name>
    <name type="common">Desulfobacterium autotrophicum</name>
    <dbReference type="NCBI Taxonomy" id="177437"/>
    <lineage>
        <taxon>Bacteria</taxon>
        <taxon>Pseudomonadati</taxon>
        <taxon>Thermodesulfobacteriota</taxon>
        <taxon>Desulfobacteria</taxon>
        <taxon>Desulfobacterales</taxon>
        <taxon>Desulfobacteraceae</taxon>
        <taxon>Desulforapulum</taxon>
    </lineage>
</organism>
<dbReference type="KEGG" id="dat:HRM2_27350"/>
<dbReference type="PIRSF" id="PIRSF006162">
    <property type="entry name" value="PgpA"/>
    <property type="match status" value="1"/>
</dbReference>
<accession>C0QI91</accession>
<dbReference type="InterPro" id="IPR007686">
    <property type="entry name" value="YutG/PgpA"/>
</dbReference>
<dbReference type="eggNOG" id="COG1267">
    <property type="taxonomic scope" value="Bacteria"/>
</dbReference>
<dbReference type="PANTHER" id="PTHR36305:SF1">
    <property type="entry name" value="PHOSPHATIDYLGLYCEROPHOSPHATASE A"/>
    <property type="match status" value="1"/>
</dbReference>
<dbReference type="GO" id="GO:0008962">
    <property type="term" value="F:phosphatidylglycerophosphatase activity"/>
    <property type="evidence" value="ECO:0007669"/>
    <property type="project" value="UniProtKB-EC"/>
</dbReference>
<dbReference type="InterPro" id="IPR036681">
    <property type="entry name" value="PgpA-like_sf"/>
</dbReference>
<sequence>MNFKDKLILAAALGGGLGRIPLAPGTFGTLAAIPFIFVFERLAQGWATLGVVTLMVVSIWICDSAEAMIGSKDPGCIVLDEVAGYTVAMAGMPVTLSTLVAGFFIFRFFDIVKPVPVRNFERRFAGGPGIVLDDIVAGLLSAVVLRMLF</sequence>
<keyword evidence="3" id="KW-0378">Hydrolase</keyword>
<dbReference type="AlphaFoldDB" id="C0QI91"/>
<dbReference type="CDD" id="cd06971">
    <property type="entry name" value="PgpA"/>
    <property type="match status" value="1"/>
</dbReference>
<keyword evidence="1" id="KW-0472">Membrane</keyword>
<feature type="transmembrane region" description="Helical" evidence="1">
    <location>
        <begin position="82"/>
        <end position="109"/>
    </location>
</feature>
<dbReference type="EC" id="3.1.3.27" evidence="3"/>
<dbReference type="Proteomes" id="UP000000442">
    <property type="component" value="Chromosome"/>
</dbReference>
<evidence type="ECO:0000313" key="4">
    <source>
        <dbReference type="Proteomes" id="UP000000442"/>
    </source>
</evidence>
<dbReference type="EMBL" id="CP001087">
    <property type="protein sequence ID" value="ACN15827.1"/>
    <property type="molecule type" value="Genomic_DNA"/>
</dbReference>
<protein>
    <submittedName>
        <fullName evidence="3">PgpA</fullName>
        <ecNumber evidence="3">3.1.3.27</ecNumber>
    </submittedName>
</protein>
<evidence type="ECO:0000313" key="3">
    <source>
        <dbReference type="EMBL" id="ACN15827.1"/>
    </source>
</evidence>
<dbReference type="PANTHER" id="PTHR36305">
    <property type="entry name" value="PHOSPHATIDYLGLYCEROPHOSPHATASE A"/>
    <property type="match status" value="1"/>
</dbReference>
<dbReference type="GO" id="GO:0006655">
    <property type="term" value="P:phosphatidylglycerol biosynthetic process"/>
    <property type="evidence" value="ECO:0007669"/>
    <property type="project" value="UniProtKB-UniPathway"/>
</dbReference>
<dbReference type="InterPro" id="IPR026037">
    <property type="entry name" value="PgpA"/>
</dbReference>
<dbReference type="HOGENOM" id="CLU_103734_0_1_7"/>
<keyword evidence="4" id="KW-1185">Reference proteome</keyword>
<dbReference type="UniPathway" id="UPA00084">
    <property type="reaction ID" value="UER00504"/>
</dbReference>
<dbReference type="SUPFAM" id="SSF101307">
    <property type="entry name" value="YutG-like"/>
    <property type="match status" value="1"/>
</dbReference>
<gene>
    <name evidence="3" type="primary">pgpA</name>
    <name evidence="3" type="ordered locus">HRM2_27350</name>
</gene>
<evidence type="ECO:0000256" key="1">
    <source>
        <dbReference type="SAM" id="Phobius"/>
    </source>
</evidence>
<proteinExistence type="predicted"/>
<dbReference type="Pfam" id="PF04608">
    <property type="entry name" value="PgpA"/>
    <property type="match status" value="1"/>
</dbReference>
<keyword evidence="1" id="KW-1133">Transmembrane helix</keyword>